<accession>A0A9W7D2Z3</accession>
<sequence>MSGLRGNGCEAEAASESRSLMKLPRLETLLHPFSPSGQQLSDSGQRPDFTPSSNRNPKSKHTIKIPRVAHTREGAATARLLQQLRNMSGREETASEAAENQNIPQGQGPREGGISAPSQAVEAPVGSPQSGDKRQESVHGADTQASNGSGDAQDDQDDRGVLDSTRSSALNSPSGGSVQGSGSGPSNQATGASNAAAQSHSSTQRKPRLVTRGEFASLSASRFVPASSFSAVDTSVRLSGKTSPLFRTFQI</sequence>
<evidence type="ECO:0000313" key="2">
    <source>
        <dbReference type="EMBL" id="GMF51708.1"/>
    </source>
</evidence>
<name>A0A9W7D2Z3_9STRA</name>
<dbReference type="AlphaFoldDB" id="A0A9W7D2Z3"/>
<keyword evidence="3" id="KW-1185">Reference proteome</keyword>
<evidence type="ECO:0000313" key="3">
    <source>
        <dbReference type="Proteomes" id="UP001165121"/>
    </source>
</evidence>
<gene>
    <name evidence="2" type="ORF">Pfra01_002099000</name>
</gene>
<feature type="compositionally biased region" description="Basic residues" evidence="1">
    <location>
        <begin position="57"/>
        <end position="69"/>
    </location>
</feature>
<organism evidence="2 3">
    <name type="scientific">Phytophthora fragariaefolia</name>
    <dbReference type="NCBI Taxonomy" id="1490495"/>
    <lineage>
        <taxon>Eukaryota</taxon>
        <taxon>Sar</taxon>
        <taxon>Stramenopiles</taxon>
        <taxon>Oomycota</taxon>
        <taxon>Peronosporomycetes</taxon>
        <taxon>Peronosporales</taxon>
        <taxon>Peronosporaceae</taxon>
        <taxon>Phytophthora</taxon>
    </lineage>
</organism>
<proteinExistence type="predicted"/>
<dbReference type="EMBL" id="BSXT01002937">
    <property type="protein sequence ID" value="GMF51708.1"/>
    <property type="molecule type" value="Genomic_DNA"/>
</dbReference>
<feature type="region of interest" description="Disordered" evidence="1">
    <location>
        <begin position="1"/>
        <end position="210"/>
    </location>
</feature>
<feature type="compositionally biased region" description="Polar residues" evidence="1">
    <location>
        <begin position="189"/>
        <end position="202"/>
    </location>
</feature>
<evidence type="ECO:0000256" key="1">
    <source>
        <dbReference type="SAM" id="MobiDB-lite"/>
    </source>
</evidence>
<feature type="compositionally biased region" description="Polar residues" evidence="1">
    <location>
        <begin position="35"/>
        <end position="56"/>
    </location>
</feature>
<comment type="caution">
    <text evidence="2">The sequence shown here is derived from an EMBL/GenBank/DDBJ whole genome shotgun (WGS) entry which is preliminary data.</text>
</comment>
<reference evidence="2" key="1">
    <citation type="submission" date="2023-04" db="EMBL/GenBank/DDBJ databases">
        <title>Phytophthora fragariaefolia NBRC 109709.</title>
        <authorList>
            <person name="Ichikawa N."/>
            <person name="Sato H."/>
            <person name="Tonouchi N."/>
        </authorList>
    </citation>
    <scope>NUCLEOTIDE SEQUENCE</scope>
    <source>
        <strain evidence="2">NBRC 109709</strain>
    </source>
</reference>
<dbReference type="Proteomes" id="UP001165121">
    <property type="component" value="Unassembled WGS sequence"/>
</dbReference>
<protein>
    <submittedName>
        <fullName evidence="2">Unnamed protein product</fullName>
    </submittedName>
</protein>